<feature type="transmembrane region" description="Helical" evidence="2">
    <location>
        <begin position="33"/>
        <end position="51"/>
    </location>
</feature>
<dbReference type="EMBL" id="CP018047">
    <property type="protein sequence ID" value="AQU69036.1"/>
    <property type="molecule type" value="Genomic_DNA"/>
</dbReference>
<name>A0A1U9QXQ7_STRNV</name>
<evidence type="ECO:0000313" key="3">
    <source>
        <dbReference type="EMBL" id="AQU69036.1"/>
    </source>
</evidence>
<feature type="transmembrane region" description="Helical" evidence="2">
    <location>
        <begin position="57"/>
        <end position="77"/>
    </location>
</feature>
<organism evidence="3 4">
    <name type="scientific">Streptomyces niveus</name>
    <name type="common">Streptomyces spheroides</name>
    <dbReference type="NCBI Taxonomy" id="193462"/>
    <lineage>
        <taxon>Bacteria</taxon>
        <taxon>Bacillati</taxon>
        <taxon>Actinomycetota</taxon>
        <taxon>Actinomycetes</taxon>
        <taxon>Kitasatosporales</taxon>
        <taxon>Streptomycetaceae</taxon>
        <taxon>Streptomyces</taxon>
    </lineage>
</organism>
<evidence type="ECO:0000256" key="1">
    <source>
        <dbReference type="SAM" id="MobiDB-lite"/>
    </source>
</evidence>
<reference evidence="3 4" key="1">
    <citation type="submission" date="2016-11" db="EMBL/GenBank/DDBJ databases">
        <title>Complete genome sequence of Streptomyces niveus SCSIO 3406.</title>
        <authorList>
            <person name="Zhu Q."/>
            <person name="Cheng W."/>
            <person name="Song Y."/>
            <person name="Li Q."/>
            <person name="Ju J."/>
        </authorList>
    </citation>
    <scope>NUCLEOTIDE SEQUENCE [LARGE SCALE GENOMIC DNA]</scope>
    <source>
        <strain evidence="3 4">SCSIO 3406</strain>
    </source>
</reference>
<evidence type="ECO:0000313" key="4">
    <source>
        <dbReference type="Proteomes" id="UP000189677"/>
    </source>
</evidence>
<sequence length="81" mass="8469">MAYTDPYRPPTGTDARPDASPGDLTRAGVTRTLLWVVLVISAVGNMVASYSGSGTPVHLVCGAVTALCVTALVVLRLRGRR</sequence>
<evidence type="ECO:0000256" key="2">
    <source>
        <dbReference type="SAM" id="Phobius"/>
    </source>
</evidence>
<dbReference type="RefSeq" id="WP_078077675.1">
    <property type="nucleotide sequence ID" value="NZ_CP018047.1"/>
</dbReference>
<keyword evidence="2" id="KW-0472">Membrane</keyword>
<accession>A0A1U9QXQ7</accession>
<protein>
    <submittedName>
        <fullName evidence="3">Uncharacterized protein</fullName>
    </submittedName>
</protein>
<dbReference type="KEGG" id="snw:BBN63_25490"/>
<gene>
    <name evidence="3" type="ORF">BBN63_25490</name>
</gene>
<proteinExistence type="predicted"/>
<dbReference type="AlphaFoldDB" id="A0A1U9QXQ7"/>
<keyword evidence="4" id="KW-1185">Reference proteome</keyword>
<dbReference type="OrthoDB" id="4247102at2"/>
<keyword evidence="2" id="KW-0812">Transmembrane</keyword>
<feature type="region of interest" description="Disordered" evidence="1">
    <location>
        <begin position="1"/>
        <end position="22"/>
    </location>
</feature>
<dbReference type="Proteomes" id="UP000189677">
    <property type="component" value="Chromosome"/>
</dbReference>
<keyword evidence="2" id="KW-1133">Transmembrane helix</keyword>